<dbReference type="SMART" id="SM00912">
    <property type="entry name" value="Haemagg_act"/>
    <property type="match status" value="1"/>
</dbReference>
<accession>A0A103QLS1</accession>
<name>A0A103QLS1_9BURK</name>
<sequence length="757" mass="75759">MFLALSSGLPAAAHAAGPLPGGGQFVAGAGSITGNGTSLTINQTSGRGVIDWASFSIGNDNRVTFNNGAGATLNRVTGGNPSTILGTLTATGSVYLINPQGIVVGPSGVISTGGRFVASTLDTDNTAFMTGGPLALSGNANASVVNLGKIGSTGGDVFLIARGAVDNRGSIGAPNGTAELTAGQTVLLRDASGSRQVFVQTGSGGIVLNGGAIEAAQISLQAADGNVFALAGQHEVLRATGTATRDGHIWLVADHGTVNLANQIEAANADGSGGTVDTVAGMFGFARSGPVVLAGIWNITIPCFTIDTPAATAFARSLNAGTSVNLQTTGANGQSGDIIVASNIQWSRGASLTLGAYRTLTVDKGVTIGNQGSGNLTLRADATGIDNGGSVINNGTIDWSKSTGIVSALYDMNGSYTPGTLIGNAAWSAPLYSGLVTQITAYQLLNSGHDLITAAGMPAGNYALGEDIQAGASEPLIGESNTPFIGQFDGMGHTIDGLAGALFGAVGETGVVRNLALTNDSVPYPFSGIFPNGLLANVNKGLVANVSVTGNIYDGLSGSSNPVGGIVGINDGTILRSSANVDIQTYGVTGGIAGINNGLIDQSYSMGNVGSPLSYQYAGALVGDNRGTISSSYSTAQTGGYTASALVYYNEGVITQSFAAGRDWSGIGAGIAYQNSGAITPNVYWDKDATQQARGVAAGNPLPDANGLSTAQMGNAASFVGWDFSANGVWAMPAGSTHPVLRWQLERPANATGGSQL</sequence>
<evidence type="ECO:0000256" key="1">
    <source>
        <dbReference type="SAM" id="SignalP"/>
    </source>
</evidence>
<dbReference type="InterPro" id="IPR008638">
    <property type="entry name" value="FhaB/CdiA-like_TPS"/>
</dbReference>
<dbReference type="PANTHER" id="PTHR12338">
    <property type="entry name" value="AUTOTRANSPORTER"/>
    <property type="match status" value="1"/>
</dbReference>
<dbReference type="OrthoDB" id="218680at2"/>
<dbReference type="Pfam" id="PF05860">
    <property type="entry name" value="TPS"/>
    <property type="match status" value="1"/>
</dbReference>
<evidence type="ECO:0000259" key="2">
    <source>
        <dbReference type="SMART" id="SM00912"/>
    </source>
</evidence>
<feature type="signal peptide" evidence="1">
    <location>
        <begin position="1"/>
        <end position="15"/>
    </location>
</feature>
<feature type="domain" description="Filamentous haemagglutinin FhaB/tRNA nuclease CdiA-like TPS" evidence="2">
    <location>
        <begin position="16"/>
        <end position="127"/>
    </location>
</feature>
<dbReference type="InterPro" id="IPR012334">
    <property type="entry name" value="Pectin_lyas_fold"/>
</dbReference>
<gene>
    <name evidence="3" type="ORF">WJ33_11125</name>
</gene>
<evidence type="ECO:0000313" key="3">
    <source>
        <dbReference type="EMBL" id="KVG51717.1"/>
    </source>
</evidence>
<dbReference type="AlphaFoldDB" id="A0A103QLS1"/>
<dbReference type="NCBIfam" id="TIGR01901">
    <property type="entry name" value="adhes_NPXG"/>
    <property type="match status" value="1"/>
</dbReference>
<dbReference type="Gene3D" id="2.160.20.110">
    <property type="match status" value="1"/>
</dbReference>
<dbReference type="EMBL" id="LOXM01000304">
    <property type="protein sequence ID" value="KVG51717.1"/>
    <property type="molecule type" value="Genomic_DNA"/>
</dbReference>
<evidence type="ECO:0000313" key="4">
    <source>
        <dbReference type="Proteomes" id="UP000064029"/>
    </source>
</evidence>
<dbReference type="Gene3D" id="2.160.20.10">
    <property type="entry name" value="Single-stranded right-handed beta-helix, Pectin lyase-like"/>
    <property type="match status" value="1"/>
</dbReference>
<proteinExistence type="predicted"/>
<dbReference type="InterPro" id="IPR050909">
    <property type="entry name" value="Bact_Autotransporter_VF"/>
</dbReference>
<dbReference type="PANTHER" id="PTHR12338:SF5">
    <property type="entry name" value="ANTIGEN 43-RELATED"/>
    <property type="match status" value="1"/>
</dbReference>
<dbReference type="InterPro" id="IPR011050">
    <property type="entry name" value="Pectin_lyase_fold/virulence"/>
</dbReference>
<dbReference type="Proteomes" id="UP000064029">
    <property type="component" value="Unassembled WGS sequence"/>
</dbReference>
<reference evidence="3 4" key="1">
    <citation type="submission" date="2015-11" db="EMBL/GenBank/DDBJ databases">
        <title>Expanding the genomic diversity of Burkholderia species for the development of highly accurate diagnostics.</title>
        <authorList>
            <person name="Sahl J."/>
            <person name="Keim P."/>
            <person name="Wagner D."/>
        </authorList>
    </citation>
    <scope>NUCLEOTIDE SEQUENCE [LARGE SCALE GENOMIC DNA]</scope>
    <source>
        <strain evidence="3 4">MSMB2036</strain>
    </source>
</reference>
<keyword evidence="1" id="KW-0732">Signal</keyword>
<protein>
    <submittedName>
        <fullName evidence="3">Filamentous hemagglutinin</fullName>
    </submittedName>
</protein>
<dbReference type="RefSeq" id="WP_059761185.1">
    <property type="nucleotide sequence ID" value="NZ_LOXM01000304.1"/>
</dbReference>
<feature type="chain" id="PRO_5012023223" evidence="1">
    <location>
        <begin position="16"/>
        <end position="757"/>
    </location>
</feature>
<organism evidence="3 4">
    <name type="scientific">Burkholderia ubonensis</name>
    <dbReference type="NCBI Taxonomy" id="101571"/>
    <lineage>
        <taxon>Bacteria</taxon>
        <taxon>Pseudomonadati</taxon>
        <taxon>Pseudomonadota</taxon>
        <taxon>Betaproteobacteria</taxon>
        <taxon>Burkholderiales</taxon>
        <taxon>Burkholderiaceae</taxon>
        <taxon>Burkholderia</taxon>
        <taxon>Burkholderia cepacia complex</taxon>
    </lineage>
</organism>
<comment type="caution">
    <text evidence="3">The sequence shown here is derived from an EMBL/GenBank/DDBJ whole genome shotgun (WGS) entry which is preliminary data.</text>
</comment>
<dbReference type="SUPFAM" id="SSF51126">
    <property type="entry name" value="Pectin lyase-like"/>
    <property type="match status" value="1"/>
</dbReference>